<dbReference type="PANTHER" id="PTHR45845">
    <property type="entry name" value="RHO GUANINE NUCLEOTIDE EXCHANGE FACTOR-RELATED"/>
    <property type="match status" value="1"/>
</dbReference>
<dbReference type="EMBL" id="JAJSOF020000019">
    <property type="protein sequence ID" value="KAJ4438798.1"/>
    <property type="molecule type" value="Genomic_DNA"/>
</dbReference>
<accession>A0ABQ8SYF5</accession>
<comment type="caution">
    <text evidence="2">The sequence shown here is derived from an EMBL/GenBank/DDBJ whole genome shotgun (WGS) entry which is preliminary data.</text>
</comment>
<dbReference type="InterPro" id="IPR052231">
    <property type="entry name" value="Rho_GEF_signaling-related"/>
</dbReference>
<organism evidence="2 3">
    <name type="scientific">Periplaneta americana</name>
    <name type="common">American cockroach</name>
    <name type="synonym">Blatta americana</name>
    <dbReference type="NCBI Taxonomy" id="6978"/>
    <lineage>
        <taxon>Eukaryota</taxon>
        <taxon>Metazoa</taxon>
        <taxon>Ecdysozoa</taxon>
        <taxon>Arthropoda</taxon>
        <taxon>Hexapoda</taxon>
        <taxon>Insecta</taxon>
        <taxon>Pterygota</taxon>
        <taxon>Neoptera</taxon>
        <taxon>Polyneoptera</taxon>
        <taxon>Dictyoptera</taxon>
        <taxon>Blattodea</taxon>
        <taxon>Blattoidea</taxon>
        <taxon>Blattidae</taxon>
        <taxon>Blattinae</taxon>
        <taxon>Periplaneta</taxon>
    </lineage>
</organism>
<keyword evidence="3" id="KW-1185">Reference proteome</keyword>
<proteinExistence type="predicted"/>
<feature type="compositionally biased region" description="Basic and acidic residues" evidence="1">
    <location>
        <begin position="211"/>
        <end position="228"/>
    </location>
</feature>
<evidence type="ECO:0000313" key="2">
    <source>
        <dbReference type="EMBL" id="KAJ4438798.1"/>
    </source>
</evidence>
<dbReference type="Proteomes" id="UP001148838">
    <property type="component" value="Unassembled WGS sequence"/>
</dbReference>
<evidence type="ECO:0000313" key="3">
    <source>
        <dbReference type="Proteomes" id="UP001148838"/>
    </source>
</evidence>
<protein>
    <submittedName>
        <fullName evidence="2">Uncharacterized protein</fullName>
    </submittedName>
</protein>
<gene>
    <name evidence="2" type="ORF">ANN_14750</name>
</gene>
<reference evidence="2 3" key="1">
    <citation type="journal article" date="2022" name="Allergy">
        <title>Genome assembly and annotation of Periplaneta americana reveal a comprehensive cockroach allergen profile.</title>
        <authorList>
            <person name="Wang L."/>
            <person name="Xiong Q."/>
            <person name="Saelim N."/>
            <person name="Wang L."/>
            <person name="Nong W."/>
            <person name="Wan A.T."/>
            <person name="Shi M."/>
            <person name="Liu X."/>
            <person name="Cao Q."/>
            <person name="Hui J.H.L."/>
            <person name="Sookrung N."/>
            <person name="Leung T.F."/>
            <person name="Tungtrongchitr A."/>
            <person name="Tsui S.K.W."/>
        </authorList>
    </citation>
    <scope>NUCLEOTIDE SEQUENCE [LARGE SCALE GENOMIC DNA]</scope>
    <source>
        <strain evidence="2">PWHHKU_190912</strain>
    </source>
</reference>
<evidence type="ECO:0000256" key="1">
    <source>
        <dbReference type="SAM" id="MobiDB-lite"/>
    </source>
</evidence>
<sequence length="332" mass="36763">MAGLCEGGNEPPGSLLVKARKSEKTQKGFTVFIISGQSEGKAIDLLDRAFALLAPHMKIGSVLLWRPTSTNDRWQCSNNVLEISKLKCHIVTDETALHQYITEDQAPVSCGGRSNHDQLEWVEFYKRWIGRRGSAAEFPPRSSTLLASHHNRNTRSQHNLLLSIPRHQTSLYSSSFSIATARSWNSLPLEIRGSLRSGAIPRAVPLLRTTSGEHHVRAEDDGRTDSDHAAPTAPPAPGAHRALIDTDLQRLRREGNDTLVRLEERAQWLPASEDVSLPQYGRVDSLHLAPGFHKQDLSNAPISKSPESVEAKELVTSPYHGTFHLATDVVRH</sequence>
<name>A0ABQ8SYF5_PERAM</name>
<dbReference type="PANTHER" id="PTHR45845:SF3">
    <property type="entry name" value="PURATROPHIN-1-LIKE, ISOFORM A"/>
    <property type="match status" value="1"/>
</dbReference>
<feature type="region of interest" description="Disordered" evidence="1">
    <location>
        <begin position="210"/>
        <end position="240"/>
    </location>
</feature>